<evidence type="ECO:0000256" key="11">
    <source>
        <dbReference type="SAM" id="Phobius"/>
    </source>
</evidence>
<dbReference type="GO" id="GO:0004609">
    <property type="term" value="F:phosphatidylserine decarboxylase activity"/>
    <property type="evidence" value="ECO:0007669"/>
    <property type="project" value="InterPro"/>
</dbReference>
<keyword evidence="11" id="KW-0812">Transmembrane</keyword>
<name>A0A382MSA6_9ZZZZ</name>
<dbReference type="PANTHER" id="PTHR35809:SF1">
    <property type="entry name" value="ARCHAETIDYLSERINE DECARBOXYLASE PROENZYME-RELATED"/>
    <property type="match status" value="1"/>
</dbReference>
<keyword evidence="10" id="KW-0670">Pyruvate</keyword>
<keyword evidence="1" id="KW-1003">Cell membrane</keyword>
<dbReference type="PANTHER" id="PTHR35809">
    <property type="entry name" value="ARCHAETIDYLSERINE DECARBOXYLASE PROENZYME-RELATED"/>
    <property type="match status" value="1"/>
</dbReference>
<evidence type="ECO:0000256" key="1">
    <source>
        <dbReference type="ARBA" id="ARBA00022475"/>
    </source>
</evidence>
<proteinExistence type="predicted"/>
<keyword evidence="3" id="KW-0210">Decarboxylase</keyword>
<keyword evidence="7" id="KW-0594">Phospholipid biosynthesis</keyword>
<evidence type="ECO:0000313" key="12">
    <source>
        <dbReference type="EMBL" id="SVC50221.1"/>
    </source>
</evidence>
<keyword evidence="11" id="KW-1133">Transmembrane helix</keyword>
<evidence type="ECO:0000256" key="4">
    <source>
        <dbReference type="ARBA" id="ARBA00023098"/>
    </source>
</evidence>
<sequence length="101" mass="11691">MQLKIHNEGWIYLVSAIILTIIVIPFFVFIGIFFAILSIYIFYFFRDPNRIIPLDDFIVSPADGTITYIGETNAPLDIENNNEVYTKVSIFLSIFDVHVNR</sequence>
<reference evidence="12" key="1">
    <citation type="submission" date="2018-05" db="EMBL/GenBank/DDBJ databases">
        <authorList>
            <person name="Lanie J.A."/>
            <person name="Ng W.-L."/>
            <person name="Kazmierczak K.M."/>
            <person name="Andrzejewski T.M."/>
            <person name="Davidsen T.M."/>
            <person name="Wayne K.J."/>
            <person name="Tettelin H."/>
            <person name="Glass J.I."/>
            <person name="Rusch D."/>
            <person name="Podicherti R."/>
            <person name="Tsui H.-C.T."/>
            <person name="Winkler M.E."/>
        </authorList>
    </citation>
    <scope>NUCLEOTIDE SEQUENCE</scope>
</reference>
<dbReference type="Pfam" id="PF02666">
    <property type="entry name" value="PS_Dcarbxylase"/>
    <property type="match status" value="1"/>
</dbReference>
<accession>A0A382MSA6</accession>
<dbReference type="InterPro" id="IPR011055">
    <property type="entry name" value="Dup_hybrid_motif"/>
</dbReference>
<keyword evidence="9" id="KW-1208">Phospholipid metabolism</keyword>
<evidence type="ECO:0008006" key="13">
    <source>
        <dbReference type="Google" id="ProtNLM"/>
    </source>
</evidence>
<feature type="non-terminal residue" evidence="12">
    <location>
        <position position="101"/>
    </location>
</feature>
<dbReference type="SUPFAM" id="SSF51261">
    <property type="entry name" value="Duplicated hybrid motif"/>
    <property type="match status" value="1"/>
</dbReference>
<keyword evidence="4" id="KW-0443">Lipid metabolism</keyword>
<organism evidence="12">
    <name type="scientific">marine metagenome</name>
    <dbReference type="NCBI Taxonomy" id="408172"/>
    <lineage>
        <taxon>unclassified sequences</taxon>
        <taxon>metagenomes</taxon>
        <taxon>ecological metagenomes</taxon>
    </lineage>
</organism>
<evidence type="ECO:0000256" key="3">
    <source>
        <dbReference type="ARBA" id="ARBA00022793"/>
    </source>
</evidence>
<dbReference type="InterPro" id="IPR003817">
    <property type="entry name" value="PS_Dcarbxylase"/>
</dbReference>
<dbReference type="EMBL" id="UINC01094733">
    <property type="protein sequence ID" value="SVC50221.1"/>
    <property type="molecule type" value="Genomic_DNA"/>
</dbReference>
<dbReference type="GO" id="GO:0008654">
    <property type="term" value="P:phospholipid biosynthetic process"/>
    <property type="evidence" value="ECO:0007669"/>
    <property type="project" value="UniProtKB-KW"/>
</dbReference>
<protein>
    <recommendedName>
        <fullName evidence="13">Phosphatidylserine decarboxylase family protein</fullName>
    </recommendedName>
</protein>
<keyword evidence="6" id="KW-0865">Zymogen</keyword>
<dbReference type="InterPro" id="IPR033175">
    <property type="entry name" value="PSD-A"/>
</dbReference>
<evidence type="ECO:0000256" key="6">
    <source>
        <dbReference type="ARBA" id="ARBA00023145"/>
    </source>
</evidence>
<keyword evidence="2" id="KW-0444">Lipid biosynthesis</keyword>
<keyword evidence="8" id="KW-0456">Lyase</keyword>
<evidence type="ECO:0000256" key="5">
    <source>
        <dbReference type="ARBA" id="ARBA00023136"/>
    </source>
</evidence>
<evidence type="ECO:0000256" key="10">
    <source>
        <dbReference type="ARBA" id="ARBA00023317"/>
    </source>
</evidence>
<feature type="transmembrane region" description="Helical" evidence="11">
    <location>
        <begin position="12"/>
        <end position="45"/>
    </location>
</feature>
<dbReference type="AlphaFoldDB" id="A0A382MSA6"/>
<evidence type="ECO:0000256" key="2">
    <source>
        <dbReference type="ARBA" id="ARBA00022516"/>
    </source>
</evidence>
<evidence type="ECO:0000256" key="9">
    <source>
        <dbReference type="ARBA" id="ARBA00023264"/>
    </source>
</evidence>
<evidence type="ECO:0000256" key="8">
    <source>
        <dbReference type="ARBA" id="ARBA00023239"/>
    </source>
</evidence>
<gene>
    <name evidence="12" type="ORF">METZ01_LOCUS303075</name>
</gene>
<evidence type="ECO:0000256" key="7">
    <source>
        <dbReference type="ARBA" id="ARBA00023209"/>
    </source>
</evidence>
<keyword evidence="5 11" id="KW-0472">Membrane</keyword>